<keyword evidence="1" id="KW-0808">Transferase</keyword>
<dbReference type="Pfam" id="PF13489">
    <property type="entry name" value="Methyltransf_23"/>
    <property type="match status" value="1"/>
</dbReference>
<dbReference type="PANTHER" id="PTHR43861">
    <property type="entry name" value="TRANS-ACONITATE 2-METHYLTRANSFERASE-RELATED"/>
    <property type="match status" value="1"/>
</dbReference>
<dbReference type="EMBL" id="BAABAT010000062">
    <property type="protein sequence ID" value="GAA4263177.1"/>
    <property type="molecule type" value="Genomic_DNA"/>
</dbReference>
<reference evidence="3" key="1">
    <citation type="journal article" date="2019" name="Int. J. Syst. Evol. Microbiol.">
        <title>The Global Catalogue of Microorganisms (GCM) 10K type strain sequencing project: providing services to taxonomists for standard genome sequencing and annotation.</title>
        <authorList>
            <consortium name="The Broad Institute Genomics Platform"/>
            <consortium name="The Broad Institute Genome Sequencing Center for Infectious Disease"/>
            <person name="Wu L."/>
            <person name="Ma J."/>
        </authorList>
    </citation>
    <scope>NUCLEOTIDE SEQUENCE [LARGE SCALE GENOMIC DNA]</scope>
    <source>
        <strain evidence="3">JCM 17441</strain>
    </source>
</reference>
<evidence type="ECO:0000313" key="2">
    <source>
        <dbReference type="EMBL" id="GAA4263177.1"/>
    </source>
</evidence>
<gene>
    <name evidence="2" type="ORF">GCM10022255_105360</name>
</gene>
<evidence type="ECO:0000256" key="1">
    <source>
        <dbReference type="ARBA" id="ARBA00022679"/>
    </source>
</evidence>
<dbReference type="Gene3D" id="3.40.50.150">
    <property type="entry name" value="Vaccinia Virus protein VP39"/>
    <property type="match status" value="1"/>
</dbReference>
<name>A0ABP8DT71_9ACTN</name>
<dbReference type="GO" id="GO:0032259">
    <property type="term" value="P:methylation"/>
    <property type="evidence" value="ECO:0007669"/>
    <property type="project" value="UniProtKB-KW"/>
</dbReference>
<sequence>MAAGLDYAFSNDDPEAVDRHQFLAAMLDPATRERLAGLGPLAGRRCLELGAGGGSVAAWLAAEAGPAGRVLATDINLRHLPDGAAYETLRHDLRSEPVPPGPWDLIHARLVLLHIPDREDILRRLAAALAPGGALVLEEWSTTTLNPGLVLSAPSVRARELVEEYHRTLITDVLPARGNDPSWAPRLHRAMEDAGLTGVTTRISADSWPGGSPGARLIHANVAQLRDDFLAAGFTPERLDELRDVVHDPRLVLRSHLLYSTAGRRP</sequence>
<keyword evidence="3" id="KW-1185">Reference proteome</keyword>
<organism evidence="2 3">
    <name type="scientific">Dactylosporangium darangshiense</name>
    <dbReference type="NCBI Taxonomy" id="579108"/>
    <lineage>
        <taxon>Bacteria</taxon>
        <taxon>Bacillati</taxon>
        <taxon>Actinomycetota</taxon>
        <taxon>Actinomycetes</taxon>
        <taxon>Micromonosporales</taxon>
        <taxon>Micromonosporaceae</taxon>
        <taxon>Dactylosporangium</taxon>
    </lineage>
</organism>
<accession>A0ABP8DT71</accession>
<dbReference type="PANTHER" id="PTHR43861:SF3">
    <property type="entry name" value="PUTATIVE (AFU_ORTHOLOGUE AFUA_2G14390)-RELATED"/>
    <property type="match status" value="1"/>
</dbReference>
<evidence type="ECO:0000313" key="3">
    <source>
        <dbReference type="Proteomes" id="UP001500620"/>
    </source>
</evidence>
<comment type="caution">
    <text evidence="2">The sequence shown here is derived from an EMBL/GenBank/DDBJ whole genome shotgun (WGS) entry which is preliminary data.</text>
</comment>
<dbReference type="InterPro" id="IPR029063">
    <property type="entry name" value="SAM-dependent_MTases_sf"/>
</dbReference>
<dbReference type="GO" id="GO:0008168">
    <property type="term" value="F:methyltransferase activity"/>
    <property type="evidence" value="ECO:0007669"/>
    <property type="project" value="UniProtKB-KW"/>
</dbReference>
<dbReference type="SUPFAM" id="SSF53335">
    <property type="entry name" value="S-adenosyl-L-methionine-dependent methyltransferases"/>
    <property type="match status" value="1"/>
</dbReference>
<protein>
    <submittedName>
        <fullName evidence="2">Methyltransferase domain-containing protein</fullName>
    </submittedName>
</protein>
<dbReference type="RefSeq" id="WP_345142017.1">
    <property type="nucleotide sequence ID" value="NZ_BAABAT010000062.1"/>
</dbReference>
<dbReference type="Proteomes" id="UP001500620">
    <property type="component" value="Unassembled WGS sequence"/>
</dbReference>
<keyword evidence="2" id="KW-0489">Methyltransferase</keyword>
<proteinExistence type="predicted"/>